<comment type="subunit">
    <text evidence="8">Homodimer.</text>
</comment>
<dbReference type="Gene3D" id="3.40.50.620">
    <property type="entry name" value="HUPs"/>
    <property type="match status" value="1"/>
</dbReference>
<feature type="binding site" evidence="8">
    <location>
        <position position="194"/>
    </location>
    <ligand>
        <name>ATP</name>
        <dbReference type="ChEBI" id="CHEBI:30616"/>
    </ligand>
</feature>
<keyword evidence="2 8" id="KW-0436">Ligase</keyword>
<evidence type="ECO:0000313" key="10">
    <source>
        <dbReference type="EMBL" id="EDM27686.1"/>
    </source>
</evidence>
<comment type="similarity">
    <text evidence="1 8 9">Belongs to the class-I aminoacyl-tRNA synthetase family.</text>
</comment>
<dbReference type="CDD" id="cd00806">
    <property type="entry name" value="TrpRS_core"/>
    <property type="match status" value="1"/>
</dbReference>
<feature type="binding site" evidence="8">
    <location>
        <begin position="201"/>
        <end position="205"/>
    </location>
    <ligand>
        <name>ATP</name>
        <dbReference type="ChEBI" id="CHEBI:30616"/>
    </ligand>
</feature>
<dbReference type="InterPro" id="IPR014729">
    <property type="entry name" value="Rossmann-like_a/b/a_fold"/>
</dbReference>
<comment type="subcellular location">
    <subcellularLocation>
        <location evidence="8">Cytoplasm</location>
    </subcellularLocation>
</comment>
<evidence type="ECO:0000256" key="3">
    <source>
        <dbReference type="ARBA" id="ARBA00022741"/>
    </source>
</evidence>
<dbReference type="eggNOG" id="COG0180">
    <property type="taxonomic scope" value="Bacteria"/>
</dbReference>
<dbReference type="PANTHER" id="PTHR43766">
    <property type="entry name" value="TRYPTOPHAN--TRNA LIGASE, MITOCHONDRIAL"/>
    <property type="match status" value="1"/>
</dbReference>
<dbReference type="SUPFAM" id="SSF52374">
    <property type="entry name" value="Nucleotidylyl transferase"/>
    <property type="match status" value="1"/>
</dbReference>
<dbReference type="GO" id="GO:0005829">
    <property type="term" value="C:cytosol"/>
    <property type="evidence" value="ECO:0007669"/>
    <property type="project" value="TreeGrafter"/>
</dbReference>
<dbReference type="InterPro" id="IPR002305">
    <property type="entry name" value="aa-tRNA-synth_Ic"/>
</dbReference>
<sequence length="333" mass="37316">MDKKISLTGIKPTGTPHFGNFFGAINPALELTEKYQARYFIADYHALNTVKDPKEMLDHTYEVAATWLACGLDPNDALIYRQSDVPQTHELATFLMAFTAKGMMNKAHAYKAKVQDNQAAGKDTDSGVNMGLYTYPVLMAADILLYDTNIVPVGRDQKQHVEITADIAQSINHNYGEEILVIPEAIISESCDIIIGTDGRKMSKSYNNTIPLFQTPKKMRKQIMKITTNSQEIEEAKDPDTCNVFSLYKLFADQGEQDTLAERYRAGGLGWGHAKQELYEAVERKFAPMREKYDALIEDRQTLDKILQEGGEKARDIASSTITRLRKAAGFPC</sequence>
<feature type="binding site" evidence="8">
    <location>
        <begin position="11"/>
        <end position="13"/>
    </location>
    <ligand>
        <name>ATP</name>
        <dbReference type="ChEBI" id="CHEBI:30616"/>
    </ligand>
</feature>
<dbReference type="GO" id="GO:0005524">
    <property type="term" value="F:ATP binding"/>
    <property type="evidence" value="ECO:0007669"/>
    <property type="project" value="UniProtKB-UniRule"/>
</dbReference>
<comment type="function">
    <text evidence="8">Catalyzes the attachment of tryptophan to tRNA(Trp).</text>
</comment>
<evidence type="ECO:0000256" key="5">
    <source>
        <dbReference type="ARBA" id="ARBA00022917"/>
    </source>
</evidence>
<evidence type="ECO:0000256" key="9">
    <source>
        <dbReference type="RuleBase" id="RU363036"/>
    </source>
</evidence>
<evidence type="ECO:0000256" key="7">
    <source>
        <dbReference type="ARBA" id="ARBA00049929"/>
    </source>
</evidence>
<dbReference type="PRINTS" id="PR01039">
    <property type="entry name" value="TRNASYNTHTRP"/>
</dbReference>
<dbReference type="InterPro" id="IPR024109">
    <property type="entry name" value="Trp-tRNA-ligase_bac-type"/>
</dbReference>
<organism evidence="10 11">
    <name type="scientific">Lentisphaera araneosa HTCC2155</name>
    <dbReference type="NCBI Taxonomy" id="313628"/>
    <lineage>
        <taxon>Bacteria</taxon>
        <taxon>Pseudomonadati</taxon>
        <taxon>Lentisphaerota</taxon>
        <taxon>Lentisphaeria</taxon>
        <taxon>Lentisphaerales</taxon>
        <taxon>Lentisphaeraceae</taxon>
        <taxon>Lentisphaera</taxon>
    </lineage>
</organism>
<keyword evidence="8" id="KW-0963">Cytoplasm</keyword>
<name>A6DL84_9BACT</name>
<dbReference type="GO" id="GO:0004830">
    <property type="term" value="F:tryptophan-tRNA ligase activity"/>
    <property type="evidence" value="ECO:0007669"/>
    <property type="project" value="UniProtKB-UniRule"/>
</dbReference>
<dbReference type="GO" id="GO:0006436">
    <property type="term" value="P:tryptophanyl-tRNA aminoacylation"/>
    <property type="evidence" value="ECO:0007669"/>
    <property type="project" value="UniProtKB-UniRule"/>
</dbReference>
<evidence type="ECO:0000313" key="11">
    <source>
        <dbReference type="Proteomes" id="UP000004947"/>
    </source>
</evidence>
<evidence type="ECO:0000256" key="8">
    <source>
        <dbReference type="HAMAP-Rule" id="MF_00140"/>
    </source>
</evidence>
<keyword evidence="3 8" id="KW-0547">Nucleotide-binding</keyword>
<dbReference type="Proteomes" id="UP000004947">
    <property type="component" value="Unassembled WGS sequence"/>
</dbReference>
<dbReference type="InterPro" id="IPR050203">
    <property type="entry name" value="Trp-tRNA_synthetase"/>
</dbReference>
<evidence type="ECO:0000256" key="2">
    <source>
        <dbReference type="ARBA" id="ARBA00022598"/>
    </source>
</evidence>
<keyword evidence="4 8" id="KW-0067">ATP-binding</keyword>
<comment type="caution">
    <text evidence="8">Lacks conserved residue(s) required for the propagation of feature annotation.</text>
</comment>
<protein>
    <recommendedName>
        <fullName evidence="8">Tryptophan--tRNA ligase</fullName>
        <ecNumber evidence="8">6.1.1.2</ecNumber>
    </recommendedName>
    <alternativeName>
        <fullName evidence="8">Tryptophanyl-tRNA synthetase</fullName>
        <shortName evidence="8">TrpRS</shortName>
    </alternativeName>
</protein>
<evidence type="ECO:0000256" key="4">
    <source>
        <dbReference type="ARBA" id="ARBA00022840"/>
    </source>
</evidence>
<feature type="binding site" evidence="8">
    <location>
        <position position="142"/>
    </location>
    <ligand>
        <name>L-tryptophan</name>
        <dbReference type="ChEBI" id="CHEBI:57912"/>
    </ligand>
</feature>
<feature type="binding site" evidence="8">
    <location>
        <begin position="154"/>
        <end position="156"/>
    </location>
    <ligand>
        <name>ATP</name>
        <dbReference type="ChEBI" id="CHEBI:30616"/>
    </ligand>
</feature>
<dbReference type="PANTHER" id="PTHR43766:SF1">
    <property type="entry name" value="TRYPTOPHAN--TRNA LIGASE, MITOCHONDRIAL"/>
    <property type="match status" value="1"/>
</dbReference>
<dbReference type="Pfam" id="PF00579">
    <property type="entry name" value="tRNA-synt_1b"/>
    <property type="match status" value="1"/>
</dbReference>
<accession>A6DL84</accession>
<feature type="short sequence motif" description="'KMSKS' region" evidence="8">
    <location>
        <begin position="201"/>
        <end position="205"/>
    </location>
</feature>
<proteinExistence type="inferred from homology"/>
<keyword evidence="5 8" id="KW-0648">Protein biosynthesis</keyword>
<reference evidence="10 11" key="1">
    <citation type="journal article" date="2010" name="J. Bacteriol.">
        <title>Genome sequence of Lentisphaera araneosa HTCC2155T, the type species of the order Lentisphaerales in the phylum Lentisphaerae.</title>
        <authorList>
            <person name="Thrash J.C."/>
            <person name="Cho J.C."/>
            <person name="Vergin K.L."/>
            <person name="Morris R.M."/>
            <person name="Giovannoni S.J."/>
        </authorList>
    </citation>
    <scope>NUCLEOTIDE SEQUENCE [LARGE SCALE GENOMIC DNA]</scope>
    <source>
        <strain evidence="10 11">HTCC2155</strain>
    </source>
</reference>
<evidence type="ECO:0000256" key="6">
    <source>
        <dbReference type="ARBA" id="ARBA00023146"/>
    </source>
</evidence>
<dbReference type="NCBIfam" id="TIGR00233">
    <property type="entry name" value="trpS"/>
    <property type="match status" value="1"/>
</dbReference>
<dbReference type="Gene3D" id="1.10.240.10">
    <property type="entry name" value="Tyrosyl-Transfer RNA Synthetase"/>
    <property type="match status" value="1"/>
</dbReference>
<keyword evidence="6 8" id="KW-0030">Aminoacyl-tRNA synthetase</keyword>
<dbReference type="EC" id="6.1.1.2" evidence="8"/>
<dbReference type="HAMAP" id="MF_00140_B">
    <property type="entry name" value="Trp_tRNA_synth_B"/>
    <property type="match status" value="1"/>
</dbReference>
<dbReference type="OrthoDB" id="9801042at2"/>
<dbReference type="STRING" id="313628.LNTAR_20808"/>
<dbReference type="RefSeq" id="WP_007278644.1">
    <property type="nucleotide sequence ID" value="NZ_ABCK01000008.1"/>
</dbReference>
<comment type="caution">
    <text evidence="10">The sequence shown here is derived from an EMBL/GenBank/DDBJ whole genome shotgun (WGS) entry which is preliminary data.</text>
</comment>
<dbReference type="EMBL" id="ABCK01000008">
    <property type="protein sequence ID" value="EDM27686.1"/>
    <property type="molecule type" value="Genomic_DNA"/>
</dbReference>
<keyword evidence="11" id="KW-1185">Reference proteome</keyword>
<evidence type="ECO:0000256" key="1">
    <source>
        <dbReference type="ARBA" id="ARBA00005594"/>
    </source>
</evidence>
<gene>
    <name evidence="8" type="primary">trpS</name>
    <name evidence="10" type="ORF">LNTAR_20808</name>
</gene>
<dbReference type="AlphaFoldDB" id="A6DL84"/>
<feature type="binding site" evidence="8">
    <location>
        <begin position="19"/>
        <end position="20"/>
    </location>
    <ligand>
        <name>ATP</name>
        <dbReference type="ChEBI" id="CHEBI:30616"/>
    </ligand>
</feature>
<dbReference type="FunFam" id="1.10.240.10:FF:000005">
    <property type="entry name" value="Tryptophan--tRNA ligase"/>
    <property type="match status" value="1"/>
</dbReference>
<comment type="catalytic activity">
    <reaction evidence="7 8">
        <text>tRNA(Trp) + L-tryptophan + ATP = L-tryptophyl-tRNA(Trp) + AMP + diphosphate + H(+)</text>
        <dbReference type="Rhea" id="RHEA:24080"/>
        <dbReference type="Rhea" id="RHEA-COMP:9671"/>
        <dbReference type="Rhea" id="RHEA-COMP:9705"/>
        <dbReference type="ChEBI" id="CHEBI:15378"/>
        <dbReference type="ChEBI" id="CHEBI:30616"/>
        <dbReference type="ChEBI" id="CHEBI:33019"/>
        <dbReference type="ChEBI" id="CHEBI:57912"/>
        <dbReference type="ChEBI" id="CHEBI:78442"/>
        <dbReference type="ChEBI" id="CHEBI:78535"/>
        <dbReference type="ChEBI" id="CHEBI:456215"/>
        <dbReference type="EC" id="6.1.1.2"/>
    </reaction>
</comment>
<dbReference type="InterPro" id="IPR002306">
    <property type="entry name" value="Trp-tRNA-ligase"/>
</dbReference>